<accession>A0A6C0CVM2</accession>
<proteinExistence type="predicted"/>
<organism evidence="1">
    <name type="scientific">viral metagenome</name>
    <dbReference type="NCBI Taxonomy" id="1070528"/>
    <lineage>
        <taxon>unclassified sequences</taxon>
        <taxon>metagenomes</taxon>
        <taxon>organismal metagenomes</taxon>
    </lineage>
</organism>
<evidence type="ECO:0000313" key="1">
    <source>
        <dbReference type="EMBL" id="QHT08273.1"/>
    </source>
</evidence>
<dbReference type="EMBL" id="MN739493">
    <property type="protein sequence ID" value="QHT08273.1"/>
    <property type="molecule type" value="Genomic_DNA"/>
</dbReference>
<protein>
    <recommendedName>
        <fullName evidence="2">Transcription factor Iwr1 domain-containing protein</fullName>
    </recommendedName>
</protein>
<dbReference type="AlphaFoldDB" id="A0A6C0CVM2"/>
<sequence>MEFNTIFEQSYSYLDSLIVSMKNQLYDVFIDLHDDEDEEAESNSSLLNETNNSDKFDIEEDTYVPMIIDDLNNGDVIECDEEDDNLNQHNTAFVLDSSQIDWDGPRNDAYYDPHDDCVEYPNFLHNYHSSYGSNYDGGYDSH</sequence>
<evidence type="ECO:0008006" key="2">
    <source>
        <dbReference type="Google" id="ProtNLM"/>
    </source>
</evidence>
<name>A0A6C0CVM2_9ZZZZ</name>
<reference evidence="1" key="1">
    <citation type="journal article" date="2020" name="Nature">
        <title>Giant virus diversity and host interactions through global metagenomics.</title>
        <authorList>
            <person name="Schulz F."/>
            <person name="Roux S."/>
            <person name="Paez-Espino D."/>
            <person name="Jungbluth S."/>
            <person name="Walsh D.A."/>
            <person name="Denef V.J."/>
            <person name="McMahon K.D."/>
            <person name="Konstantinidis K.T."/>
            <person name="Eloe-Fadrosh E.A."/>
            <person name="Kyrpides N.C."/>
            <person name="Woyke T."/>
        </authorList>
    </citation>
    <scope>NUCLEOTIDE SEQUENCE</scope>
    <source>
        <strain evidence="1">GVMAG-M-3300022752-66</strain>
    </source>
</reference>